<accession>A0ABQ2HU55</accession>
<proteinExistence type="predicted"/>
<sequence length="89" mass="10122">MNGFGEAWRRINELQGEEFHQKTGRPFTYRVVSGQIVPDTTDRQLPMSHFRRAFDRAPLPGPGSIQDLQGPSYIWAILTDPRVAPQTRG</sequence>
<gene>
    <name evidence="1" type="ORF">GCM10011609_29910</name>
</gene>
<protein>
    <submittedName>
        <fullName evidence="1">Uncharacterized protein</fullName>
    </submittedName>
</protein>
<organism evidence="1 2">
    <name type="scientific">Lentzea pudingi</name>
    <dbReference type="NCBI Taxonomy" id="1789439"/>
    <lineage>
        <taxon>Bacteria</taxon>
        <taxon>Bacillati</taxon>
        <taxon>Actinomycetota</taxon>
        <taxon>Actinomycetes</taxon>
        <taxon>Pseudonocardiales</taxon>
        <taxon>Pseudonocardiaceae</taxon>
        <taxon>Lentzea</taxon>
    </lineage>
</organism>
<dbReference type="Proteomes" id="UP000597656">
    <property type="component" value="Unassembled WGS sequence"/>
</dbReference>
<comment type="caution">
    <text evidence="1">The sequence shown here is derived from an EMBL/GenBank/DDBJ whole genome shotgun (WGS) entry which is preliminary data.</text>
</comment>
<name>A0ABQ2HU55_9PSEU</name>
<evidence type="ECO:0000313" key="2">
    <source>
        <dbReference type="Proteomes" id="UP000597656"/>
    </source>
</evidence>
<reference evidence="2" key="1">
    <citation type="journal article" date="2019" name="Int. J. Syst. Evol. Microbiol.">
        <title>The Global Catalogue of Microorganisms (GCM) 10K type strain sequencing project: providing services to taxonomists for standard genome sequencing and annotation.</title>
        <authorList>
            <consortium name="The Broad Institute Genomics Platform"/>
            <consortium name="The Broad Institute Genome Sequencing Center for Infectious Disease"/>
            <person name="Wu L."/>
            <person name="Ma J."/>
        </authorList>
    </citation>
    <scope>NUCLEOTIDE SEQUENCE [LARGE SCALE GENOMIC DNA]</scope>
    <source>
        <strain evidence="2">CGMCC 4.7319</strain>
    </source>
</reference>
<evidence type="ECO:0000313" key="1">
    <source>
        <dbReference type="EMBL" id="GGM90836.1"/>
    </source>
</evidence>
<keyword evidence="2" id="KW-1185">Reference proteome</keyword>
<dbReference type="RefSeq" id="WP_189155256.1">
    <property type="nucleotide sequence ID" value="NZ_BMNC01000003.1"/>
</dbReference>
<dbReference type="EMBL" id="BMNC01000003">
    <property type="protein sequence ID" value="GGM90836.1"/>
    <property type="molecule type" value="Genomic_DNA"/>
</dbReference>